<dbReference type="InterPro" id="IPR011032">
    <property type="entry name" value="GroES-like_sf"/>
</dbReference>
<dbReference type="Gene3D" id="3.40.50.720">
    <property type="entry name" value="NAD(P)-binding Rossmann-like Domain"/>
    <property type="match status" value="1"/>
</dbReference>
<protein>
    <submittedName>
        <fullName evidence="6">GroES-like protein</fullName>
    </submittedName>
</protein>
<evidence type="ECO:0000313" key="7">
    <source>
        <dbReference type="Proteomes" id="UP000245942"/>
    </source>
</evidence>
<keyword evidence="2" id="KW-0479">Metal-binding</keyword>
<dbReference type="GeneID" id="37016860"/>
<dbReference type="PANTHER" id="PTHR42813:SF1">
    <property type="entry name" value="DEHYDROGENASE, PUTATIVE (AFU_ORTHOLOGUE AFUA_5G03930)-RELATED"/>
    <property type="match status" value="1"/>
</dbReference>
<comment type="cofactor">
    <cofactor evidence="1">
        <name>Zn(2+)</name>
        <dbReference type="ChEBI" id="CHEBI:29105"/>
    </cofactor>
</comment>
<dbReference type="STRING" id="1684307.A0A316U2E8"/>
<dbReference type="AlphaFoldDB" id="A0A316U2E8"/>
<evidence type="ECO:0000256" key="1">
    <source>
        <dbReference type="ARBA" id="ARBA00001947"/>
    </source>
</evidence>
<dbReference type="OrthoDB" id="3941538at2759"/>
<dbReference type="Gene3D" id="3.90.180.10">
    <property type="entry name" value="Medium-chain alcohol dehydrogenases, catalytic domain"/>
    <property type="match status" value="1"/>
</dbReference>
<dbReference type="PANTHER" id="PTHR42813">
    <property type="entry name" value="ZINC-TYPE ALCOHOL DEHYDROGENASE-LIKE"/>
    <property type="match status" value="1"/>
</dbReference>
<dbReference type="RefSeq" id="XP_025345821.1">
    <property type="nucleotide sequence ID" value="XM_025495126.1"/>
</dbReference>
<gene>
    <name evidence="6" type="ORF">BCV69DRAFT_314545</name>
</gene>
<dbReference type="InterPro" id="IPR002328">
    <property type="entry name" value="ADH_Zn_CS"/>
</dbReference>
<evidence type="ECO:0000256" key="3">
    <source>
        <dbReference type="ARBA" id="ARBA00022833"/>
    </source>
</evidence>
<organism evidence="6 7">
    <name type="scientific">Pseudomicrostroma glucosiphilum</name>
    <dbReference type="NCBI Taxonomy" id="1684307"/>
    <lineage>
        <taxon>Eukaryota</taxon>
        <taxon>Fungi</taxon>
        <taxon>Dikarya</taxon>
        <taxon>Basidiomycota</taxon>
        <taxon>Ustilaginomycotina</taxon>
        <taxon>Exobasidiomycetes</taxon>
        <taxon>Microstromatales</taxon>
        <taxon>Microstromatales incertae sedis</taxon>
        <taxon>Pseudomicrostroma</taxon>
    </lineage>
</organism>
<dbReference type="InterPro" id="IPR036291">
    <property type="entry name" value="NAD(P)-bd_dom_sf"/>
</dbReference>
<proteinExistence type="predicted"/>
<dbReference type="SUPFAM" id="SSF51735">
    <property type="entry name" value="NAD(P)-binding Rossmann-fold domains"/>
    <property type="match status" value="1"/>
</dbReference>
<dbReference type="EMBL" id="KZ819335">
    <property type="protein sequence ID" value="PWN18661.1"/>
    <property type="molecule type" value="Genomic_DNA"/>
</dbReference>
<reference evidence="6 7" key="1">
    <citation type="journal article" date="2018" name="Mol. Biol. Evol.">
        <title>Broad Genomic Sampling Reveals a Smut Pathogenic Ancestry of the Fungal Clade Ustilaginomycotina.</title>
        <authorList>
            <person name="Kijpornyongpan T."/>
            <person name="Mondo S.J."/>
            <person name="Barry K."/>
            <person name="Sandor L."/>
            <person name="Lee J."/>
            <person name="Lipzen A."/>
            <person name="Pangilinan J."/>
            <person name="LaButti K."/>
            <person name="Hainaut M."/>
            <person name="Henrissat B."/>
            <person name="Grigoriev I.V."/>
            <person name="Spatafora J.W."/>
            <person name="Aime M.C."/>
        </authorList>
    </citation>
    <scope>NUCLEOTIDE SEQUENCE [LARGE SCALE GENOMIC DNA]</scope>
    <source>
        <strain evidence="6 7">MCA 4718</strain>
    </source>
</reference>
<dbReference type="Pfam" id="PF08240">
    <property type="entry name" value="ADH_N"/>
    <property type="match status" value="1"/>
</dbReference>
<dbReference type="InterPro" id="IPR013154">
    <property type="entry name" value="ADH-like_N"/>
</dbReference>
<dbReference type="PROSITE" id="PS00059">
    <property type="entry name" value="ADH_ZINC"/>
    <property type="match status" value="1"/>
</dbReference>
<evidence type="ECO:0000256" key="4">
    <source>
        <dbReference type="ARBA" id="ARBA00023002"/>
    </source>
</evidence>
<evidence type="ECO:0000256" key="2">
    <source>
        <dbReference type="ARBA" id="ARBA00022723"/>
    </source>
</evidence>
<keyword evidence="3" id="KW-0862">Zinc</keyword>
<sequence length="448" mass="48169">MALSQAANLIEKVLGDKPTSVTADEDAIHHDGPTHLACTWNGLKSVKMQQVPLPKVVDPQDVLVNVTGSTVCGSDLHLYKGGILQLKKGDVLGHEAMGVVADVGAEVKKVKKGDRVVIAFSVGCGTCQYCKEGLTTMCENTNGSKLQEELWGDNLSGIQGYSHFLGGYSGCQSETVRVPYGDLNTLVIPDSVPDEKALYLSDIVCTSYHNVVDTGFEKGQTAAIWGAGPIGLHVAQWLTKVFGASKVVILDMVPSRLELAAKEFGVETIDISKLPSGQTPSGAVREIFPSGVDVAFDTAGFTYAQSFVHKAMMAVGLETDSPEVLNEAIKATRKFGRVGIVADYAALANGFNIGALMEKGIKLMGNGQAPVQKYWQKILDDYIIPGKFRPEIILTHRFKIDECDKVYDAFDRKVFDDDKGVGLMKCFLETKHSAPRAEGTPALSGVPQ</sequence>
<keyword evidence="4" id="KW-0560">Oxidoreductase</keyword>
<dbReference type="Proteomes" id="UP000245942">
    <property type="component" value="Unassembled WGS sequence"/>
</dbReference>
<feature type="domain" description="Alcohol dehydrogenase-like N-terminal" evidence="5">
    <location>
        <begin position="59"/>
        <end position="182"/>
    </location>
</feature>
<evidence type="ECO:0000259" key="5">
    <source>
        <dbReference type="Pfam" id="PF08240"/>
    </source>
</evidence>
<accession>A0A316U2E8</accession>
<dbReference type="GO" id="GO:0008270">
    <property type="term" value="F:zinc ion binding"/>
    <property type="evidence" value="ECO:0007669"/>
    <property type="project" value="InterPro"/>
</dbReference>
<dbReference type="GO" id="GO:0016491">
    <property type="term" value="F:oxidoreductase activity"/>
    <property type="evidence" value="ECO:0007669"/>
    <property type="project" value="UniProtKB-KW"/>
</dbReference>
<dbReference type="SUPFAM" id="SSF50129">
    <property type="entry name" value="GroES-like"/>
    <property type="match status" value="1"/>
</dbReference>
<keyword evidence="7" id="KW-1185">Reference proteome</keyword>
<name>A0A316U2E8_9BASI</name>
<evidence type="ECO:0000313" key="6">
    <source>
        <dbReference type="EMBL" id="PWN18661.1"/>
    </source>
</evidence>